<evidence type="ECO:0000256" key="1">
    <source>
        <dbReference type="ARBA" id="ARBA00004651"/>
    </source>
</evidence>
<dbReference type="Gene3D" id="1.20.1740.10">
    <property type="entry name" value="Amino acid/polyamine transporter I"/>
    <property type="match status" value="1"/>
</dbReference>
<feature type="transmembrane region" description="Helical" evidence="9">
    <location>
        <begin position="350"/>
        <end position="377"/>
    </location>
</feature>
<dbReference type="Pfam" id="PF13520">
    <property type="entry name" value="AA_permease_2"/>
    <property type="match status" value="1"/>
</dbReference>
<evidence type="ECO:0000256" key="4">
    <source>
        <dbReference type="ARBA" id="ARBA00022475"/>
    </source>
</evidence>
<gene>
    <name evidence="10" type="ORF">ACFPN2_11680</name>
</gene>
<name>A0ABV8SQF9_9GAMM</name>
<evidence type="ECO:0000256" key="2">
    <source>
        <dbReference type="ARBA" id="ARBA00008220"/>
    </source>
</evidence>
<sequence>MSTPPPRRQMGFWMCLALVIGNVVGSGVYLLPASLAPYGLNSIFGWLITSAGAVALAAVFARLAKLFPKAGGPYVYARVAFGDRIGFLTAWGYWIGAWVGNAAIAIATVAYLAELIPWIKHTTGGPAIASCVIIWVLTYVNWRGAREAGSVQIVTTVLKLLPLVAIVALGVWLLMKGDASVIKAEPTTYSWPAINAAAILTLWAFLGLESATVPSSNVENPERNIPLATFWGTLGTAVIYILTCSIVVLLLPGSQLADSSAPLAEVIRMFWGDGVASTLALFAFISGFGALNGWILLQGEMPRVLANEGVFPRVFARESKHGTPGASLVITSLLLTTLVLMNYSRSMVQVFTFIILIATSTYLVMYLCCAVAALKLCWDGLLGAAGRRLSPFLLIAMLASVYSLWTLFGAGAEEFWWSMALFAAGLPVYWLMQRPGTEARPSTPSY</sequence>
<feature type="transmembrane region" description="Helical" evidence="9">
    <location>
        <begin position="325"/>
        <end position="344"/>
    </location>
</feature>
<feature type="transmembrane region" description="Helical" evidence="9">
    <location>
        <begin position="12"/>
        <end position="31"/>
    </location>
</feature>
<keyword evidence="6 9" id="KW-1133">Transmembrane helix</keyword>
<dbReference type="PANTHER" id="PTHR42770:SF18">
    <property type="entry name" value="ARGININE_AGMATINE ANTIPORTER"/>
    <property type="match status" value="1"/>
</dbReference>
<dbReference type="InterPro" id="IPR002293">
    <property type="entry name" value="AA/rel_permease1"/>
</dbReference>
<dbReference type="PIRSF" id="PIRSF006060">
    <property type="entry name" value="AA_transporter"/>
    <property type="match status" value="1"/>
</dbReference>
<keyword evidence="11" id="KW-1185">Reference proteome</keyword>
<keyword evidence="5 9" id="KW-0812">Transmembrane</keyword>
<accession>A0ABV8SQF9</accession>
<evidence type="ECO:0000313" key="11">
    <source>
        <dbReference type="Proteomes" id="UP001595904"/>
    </source>
</evidence>
<comment type="similarity">
    <text evidence="2">Belongs to the amino acid-polyamine-organocation (APC) superfamily. Basic amino acid/polyamine antiporter (APA) (TC 2.A.3.2) family.</text>
</comment>
<feature type="transmembrane region" description="Helical" evidence="9">
    <location>
        <begin position="43"/>
        <end position="64"/>
    </location>
</feature>
<keyword evidence="7 9" id="KW-0472">Membrane</keyword>
<dbReference type="InterPro" id="IPR050367">
    <property type="entry name" value="APC_superfamily"/>
</dbReference>
<evidence type="ECO:0000256" key="6">
    <source>
        <dbReference type="ARBA" id="ARBA00022989"/>
    </source>
</evidence>
<feature type="transmembrane region" description="Helical" evidence="9">
    <location>
        <begin position="154"/>
        <end position="174"/>
    </location>
</feature>
<evidence type="ECO:0000256" key="7">
    <source>
        <dbReference type="ARBA" id="ARBA00023136"/>
    </source>
</evidence>
<evidence type="ECO:0000313" key="10">
    <source>
        <dbReference type="EMBL" id="MFC4309742.1"/>
    </source>
</evidence>
<keyword evidence="4" id="KW-1003">Cell membrane</keyword>
<evidence type="ECO:0000256" key="9">
    <source>
        <dbReference type="SAM" id="Phobius"/>
    </source>
</evidence>
<proteinExistence type="inferred from homology"/>
<comment type="caution">
    <text evidence="10">The sequence shown here is derived from an EMBL/GenBank/DDBJ whole genome shotgun (WGS) entry which is preliminary data.</text>
</comment>
<feature type="transmembrane region" description="Helical" evidence="9">
    <location>
        <begin position="274"/>
        <end position="297"/>
    </location>
</feature>
<feature type="transmembrane region" description="Helical" evidence="9">
    <location>
        <begin position="415"/>
        <end position="432"/>
    </location>
</feature>
<evidence type="ECO:0000256" key="3">
    <source>
        <dbReference type="ARBA" id="ARBA00021069"/>
    </source>
</evidence>
<dbReference type="PANTHER" id="PTHR42770">
    <property type="entry name" value="AMINO ACID TRANSPORTER-RELATED"/>
    <property type="match status" value="1"/>
</dbReference>
<feature type="transmembrane region" description="Helical" evidence="9">
    <location>
        <begin position="124"/>
        <end position="142"/>
    </location>
</feature>
<evidence type="ECO:0000256" key="5">
    <source>
        <dbReference type="ARBA" id="ARBA00022692"/>
    </source>
</evidence>
<feature type="transmembrane region" description="Helical" evidence="9">
    <location>
        <begin position="229"/>
        <end position="254"/>
    </location>
</feature>
<protein>
    <recommendedName>
        <fullName evidence="3">Arginine/agmatine antiporter</fullName>
    </recommendedName>
</protein>
<feature type="transmembrane region" description="Helical" evidence="9">
    <location>
        <begin position="85"/>
        <end position="112"/>
    </location>
</feature>
<comment type="function">
    <text evidence="8">Major component of the acid-resistance (AR) system allowing enteric pathogens to survive the acidic environment in the stomach. Exchanges extracellular arginine for its intracellular decarboxylation product agmatine (Agm) thereby expelling intracellular protons. Probably undergoes several conformational states in order to translocate the substrate across the membrane; keeps the substrate accessible to only 1 side of the membrane at a time by opening and closing 3 membrane-internal gates.</text>
</comment>
<evidence type="ECO:0000256" key="8">
    <source>
        <dbReference type="ARBA" id="ARBA00045636"/>
    </source>
</evidence>
<dbReference type="EMBL" id="JBHSDU010000003">
    <property type="protein sequence ID" value="MFC4309742.1"/>
    <property type="molecule type" value="Genomic_DNA"/>
</dbReference>
<dbReference type="Proteomes" id="UP001595904">
    <property type="component" value="Unassembled WGS sequence"/>
</dbReference>
<feature type="transmembrane region" description="Helical" evidence="9">
    <location>
        <begin position="389"/>
        <end position="409"/>
    </location>
</feature>
<organism evidence="10 11">
    <name type="scientific">Steroidobacter flavus</name>
    <dbReference type="NCBI Taxonomy" id="1842136"/>
    <lineage>
        <taxon>Bacteria</taxon>
        <taxon>Pseudomonadati</taxon>
        <taxon>Pseudomonadota</taxon>
        <taxon>Gammaproteobacteria</taxon>
        <taxon>Steroidobacterales</taxon>
        <taxon>Steroidobacteraceae</taxon>
        <taxon>Steroidobacter</taxon>
    </lineage>
</organism>
<dbReference type="RefSeq" id="WP_380596779.1">
    <property type="nucleotide sequence ID" value="NZ_JBHSDU010000003.1"/>
</dbReference>
<reference evidence="11" key="1">
    <citation type="journal article" date="2019" name="Int. J. Syst. Evol. Microbiol.">
        <title>The Global Catalogue of Microorganisms (GCM) 10K type strain sequencing project: providing services to taxonomists for standard genome sequencing and annotation.</title>
        <authorList>
            <consortium name="The Broad Institute Genomics Platform"/>
            <consortium name="The Broad Institute Genome Sequencing Center for Infectious Disease"/>
            <person name="Wu L."/>
            <person name="Ma J."/>
        </authorList>
    </citation>
    <scope>NUCLEOTIDE SEQUENCE [LARGE SCALE GENOMIC DNA]</scope>
    <source>
        <strain evidence="11">CGMCC 1.10759</strain>
    </source>
</reference>
<comment type="subcellular location">
    <subcellularLocation>
        <location evidence="1">Cell membrane</location>
        <topology evidence="1">Multi-pass membrane protein</topology>
    </subcellularLocation>
</comment>
<feature type="transmembrane region" description="Helical" evidence="9">
    <location>
        <begin position="189"/>
        <end position="208"/>
    </location>
</feature>